<feature type="region of interest" description="Disordered" evidence="1">
    <location>
        <begin position="1"/>
        <end position="59"/>
    </location>
</feature>
<comment type="caution">
    <text evidence="2">The sequence shown here is derived from an EMBL/GenBank/DDBJ whole genome shotgun (WGS) entry which is preliminary data.</text>
</comment>
<gene>
    <name evidence="2" type="ORF">BDP27DRAFT_1368703</name>
</gene>
<feature type="compositionally biased region" description="Polar residues" evidence="1">
    <location>
        <begin position="9"/>
        <end position="23"/>
    </location>
</feature>
<evidence type="ECO:0000256" key="1">
    <source>
        <dbReference type="SAM" id="MobiDB-lite"/>
    </source>
</evidence>
<protein>
    <submittedName>
        <fullName evidence="2">Uncharacterized protein</fullName>
    </submittedName>
</protein>
<dbReference type="Proteomes" id="UP000772434">
    <property type="component" value="Unassembled WGS sequence"/>
</dbReference>
<evidence type="ECO:0000313" key="2">
    <source>
        <dbReference type="EMBL" id="KAF9062585.1"/>
    </source>
</evidence>
<keyword evidence="3" id="KW-1185">Reference proteome</keyword>
<proteinExistence type="predicted"/>
<dbReference type="AlphaFoldDB" id="A0A9P5PIA8"/>
<sequence>MARKPPAKSSGSNAQSSPLQSAIESPEKTRIPLVQPTSRSSKPESRGKSKGNMKKGRQSRPELCFTDLAFGDRKSLRPFGDRKSLRPFVMAARWTVLAIDLYLDVSAIEATVLASQSDNFDIGDSDIENTFPKFRRGPGTKISPVVLILLMNITPPKLRVEIFDYVAVQRCETRQKTKVGHGQNHLTTLLFLYIQHRESLFKDTNFSRKAVNSEVHVWIACSSLLLALHSLPVTLGTTTTMTSATWNSTQKEGGHSRAAQ</sequence>
<reference evidence="2" key="1">
    <citation type="submission" date="2020-11" db="EMBL/GenBank/DDBJ databases">
        <authorList>
            <consortium name="DOE Joint Genome Institute"/>
            <person name="Ahrendt S."/>
            <person name="Riley R."/>
            <person name="Andreopoulos W."/>
            <person name="Labutti K."/>
            <person name="Pangilinan J."/>
            <person name="Ruiz-Duenas F.J."/>
            <person name="Barrasa J.M."/>
            <person name="Sanchez-Garcia M."/>
            <person name="Camarero S."/>
            <person name="Miyauchi S."/>
            <person name="Serrano A."/>
            <person name="Linde D."/>
            <person name="Babiker R."/>
            <person name="Drula E."/>
            <person name="Ayuso-Fernandez I."/>
            <person name="Pacheco R."/>
            <person name="Padilla G."/>
            <person name="Ferreira P."/>
            <person name="Barriuso J."/>
            <person name="Kellner H."/>
            <person name="Castanera R."/>
            <person name="Alfaro M."/>
            <person name="Ramirez L."/>
            <person name="Pisabarro A.G."/>
            <person name="Kuo A."/>
            <person name="Tritt A."/>
            <person name="Lipzen A."/>
            <person name="He G."/>
            <person name="Yan M."/>
            <person name="Ng V."/>
            <person name="Cullen D."/>
            <person name="Martin F."/>
            <person name="Rosso M.-N."/>
            <person name="Henrissat B."/>
            <person name="Hibbett D."/>
            <person name="Martinez A.T."/>
            <person name="Grigoriev I.V."/>
        </authorList>
    </citation>
    <scope>NUCLEOTIDE SEQUENCE</scope>
    <source>
        <strain evidence="2">AH 40177</strain>
    </source>
</reference>
<dbReference type="EMBL" id="JADNRY010000167">
    <property type="protein sequence ID" value="KAF9062585.1"/>
    <property type="molecule type" value="Genomic_DNA"/>
</dbReference>
<accession>A0A9P5PIA8</accession>
<evidence type="ECO:0000313" key="3">
    <source>
        <dbReference type="Proteomes" id="UP000772434"/>
    </source>
</evidence>
<name>A0A9P5PIA8_9AGAR</name>
<organism evidence="2 3">
    <name type="scientific">Rhodocollybia butyracea</name>
    <dbReference type="NCBI Taxonomy" id="206335"/>
    <lineage>
        <taxon>Eukaryota</taxon>
        <taxon>Fungi</taxon>
        <taxon>Dikarya</taxon>
        <taxon>Basidiomycota</taxon>
        <taxon>Agaricomycotina</taxon>
        <taxon>Agaricomycetes</taxon>
        <taxon>Agaricomycetidae</taxon>
        <taxon>Agaricales</taxon>
        <taxon>Marasmiineae</taxon>
        <taxon>Omphalotaceae</taxon>
        <taxon>Rhodocollybia</taxon>
    </lineage>
</organism>
<feature type="compositionally biased region" description="Basic residues" evidence="1">
    <location>
        <begin position="48"/>
        <end position="58"/>
    </location>
</feature>